<evidence type="ECO:0000256" key="1">
    <source>
        <dbReference type="ARBA" id="ARBA00022741"/>
    </source>
</evidence>
<dbReference type="InterPro" id="IPR014001">
    <property type="entry name" value="Helicase_ATP-bd"/>
</dbReference>
<dbReference type="Proteomes" id="UP001597338">
    <property type="component" value="Unassembled WGS sequence"/>
</dbReference>
<feature type="compositionally biased region" description="Pro residues" evidence="9">
    <location>
        <begin position="382"/>
        <end position="391"/>
    </location>
</feature>
<dbReference type="InterPro" id="IPR052511">
    <property type="entry name" value="ATP-dep_Helicase"/>
</dbReference>
<evidence type="ECO:0000256" key="4">
    <source>
        <dbReference type="ARBA" id="ARBA00022806"/>
    </source>
</evidence>
<reference evidence="13" key="1">
    <citation type="journal article" date="2019" name="Int. J. Syst. Evol. Microbiol.">
        <title>The Global Catalogue of Microorganisms (GCM) 10K type strain sequencing project: providing services to taxonomists for standard genome sequencing and annotation.</title>
        <authorList>
            <consortium name="The Broad Institute Genomics Platform"/>
            <consortium name="The Broad Institute Genome Sequencing Center for Infectious Disease"/>
            <person name="Wu L."/>
            <person name="Ma J."/>
        </authorList>
    </citation>
    <scope>NUCLEOTIDE SEQUENCE [LARGE SCALE GENOMIC DNA]</scope>
    <source>
        <strain evidence="13">CCM 7043</strain>
    </source>
</reference>
<keyword evidence="5" id="KW-0067">ATP-binding</keyword>
<evidence type="ECO:0000256" key="9">
    <source>
        <dbReference type="SAM" id="MobiDB-lite"/>
    </source>
</evidence>
<keyword evidence="13" id="KW-1185">Reference proteome</keyword>
<feature type="region of interest" description="Disordered" evidence="9">
    <location>
        <begin position="1573"/>
        <end position="1618"/>
    </location>
</feature>
<keyword evidence="6" id="KW-0238">DNA-binding</keyword>
<feature type="region of interest" description="Disordered" evidence="9">
    <location>
        <begin position="830"/>
        <end position="851"/>
    </location>
</feature>
<feature type="domain" description="Helicase ATP-binding" evidence="10">
    <location>
        <begin position="34"/>
        <end position="227"/>
    </location>
</feature>
<dbReference type="SMART" id="SM00490">
    <property type="entry name" value="HELICc"/>
    <property type="match status" value="1"/>
</dbReference>
<protein>
    <submittedName>
        <fullName evidence="12">DEAD/DEAH box helicase</fullName>
    </submittedName>
</protein>
<dbReference type="Gene3D" id="3.40.50.300">
    <property type="entry name" value="P-loop containing nucleotide triphosphate hydrolases"/>
    <property type="match status" value="2"/>
</dbReference>
<evidence type="ECO:0000256" key="8">
    <source>
        <dbReference type="ARBA" id="ARBA00023235"/>
    </source>
</evidence>
<keyword evidence="4 12" id="KW-0347">Helicase</keyword>
<dbReference type="SMART" id="SM00487">
    <property type="entry name" value="DEXDc"/>
    <property type="match status" value="1"/>
</dbReference>
<evidence type="ECO:0000259" key="11">
    <source>
        <dbReference type="PROSITE" id="PS51194"/>
    </source>
</evidence>
<evidence type="ECO:0000256" key="2">
    <source>
        <dbReference type="ARBA" id="ARBA00022763"/>
    </source>
</evidence>
<dbReference type="Pfam" id="PF00271">
    <property type="entry name" value="Helicase_C"/>
    <property type="match status" value="1"/>
</dbReference>
<evidence type="ECO:0000313" key="12">
    <source>
        <dbReference type="EMBL" id="MFD2025482.1"/>
    </source>
</evidence>
<dbReference type="InterPro" id="IPR055368">
    <property type="entry name" value="WH3_Lhr"/>
</dbReference>
<dbReference type="Pfam" id="PF19306">
    <property type="entry name" value="WHD_Lhr"/>
    <property type="match status" value="1"/>
</dbReference>
<evidence type="ECO:0000256" key="6">
    <source>
        <dbReference type="ARBA" id="ARBA00023125"/>
    </source>
</evidence>
<comment type="caution">
    <text evidence="12">The sequence shown here is derived from an EMBL/GenBank/DDBJ whole genome shotgun (WGS) entry which is preliminary data.</text>
</comment>
<name>A0ABW4V9Z8_9MICO</name>
<keyword evidence="7" id="KW-0234">DNA repair</keyword>
<organism evidence="12 13">
    <name type="scientific">Promicromonospora aerolata</name>
    <dbReference type="NCBI Taxonomy" id="195749"/>
    <lineage>
        <taxon>Bacteria</taxon>
        <taxon>Bacillati</taxon>
        <taxon>Actinomycetota</taxon>
        <taxon>Actinomycetes</taxon>
        <taxon>Micrococcales</taxon>
        <taxon>Promicromonosporaceae</taxon>
        <taxon>Promicromonospora</taxon>
    </lineage>
</organism>
<feature type="compositionally biased region" description="Low complexity" evidence="9">
    <location>
        <begin position="255"/>
        <end position="287"/>
    </location>
</feature>
<feature type="region of interest" description="Disordered" evidence="9">
    <location>
        <begin position="1413"/>
        <end position="1433"/>
    </location>
</feature>
<keyword evidence="8" id="KW-0413">Isomerase</keyword>
<dbReference type="InterPro" id="IPR027417">
    <property type="entry name" value="P-loop_NTPase"/>
</dbReference>
<dbReference type="InterPro" id="IPR055369">
    <property type="entry name" value="WH2_Lhr"/>
</dbReference>
<dbReference type="InterPro" id="IPR001650">
    <property type="entry name" value="Helicase_C-like"/>
</dbReference>
<evidence type="ECO:0000259" key="10">
    <source>
        <dbReference type="PROSITE" id="PS51192"/>
    </source>
</evidence>
<keyword evidence="3" id="KW-0378">Hydrolase</keyword>
<dbReference type="InterPro" id="IPR013701">
    <property type="entry name" value="Lhr-like_DEAD/DEAH_assoc"/>
</dbReference>
<dbReference type="GO" id="GO:0004386">
    <property type="term" value="F:helicase activity"/>
    <property type="evidence" value="ECO:0007669"/>
    <property type="project" value="UniProtKB-KW"/>
</dbReference>
<proteinExistence type="predicted"/>
<dbReference type="InterPro" id="IPR045628">
    <property type="entry name" value="Lhr_WH_dom"/>
</dbReference>
<dbReference type="PROSITE" id="PS51194">
    <property type="entry name" value="HELICASE_CTER"/>
    <property type="match status" value="1"/>
</dbReference>
<dbReference type="EMBL" id="JBHUHF010000001">
    <property type="protein sequence ID" value="MFD2025482.1"/>
    <property type="molecule type" value="Genomic_DNA"/>
</dbReference>
<dbReference type="Pfam" id="PF23234">
    <property type="entry name" value="WHD_4th_Lhr"/>
    <property type="match status" value="1"/>
</dbReference>
<dbReference type="PROSITE" id="PS51192">
    <property type="entry name" value="HELICASE_ATP_BIND_1"/>
    <property type="match status" value="1"/>
</dbReference>
<dbReference type="PANTHER" id="PTHR47962">
    <property type="entry name" value="ATP-DEPENDENT HELICASE LHR-RELATED-RELATED"/>
    <property type="match status" value="1"/>
</dbReference>
<dbReference type="InterPro" id="IPR055367">
    <property type="entry name" value="WH4_Lhr"/>
</dbReference>
<dbReference type="RefSeq" id="WP_377197375.1">
    <property type="nucleotide sequence ID" value="NZ_JBHUHF010000001.1"/>
</dbReference>
<feature type="compositionally biased region" description="Low complexity" evidence="9">
    <location>
        <begin position="1594"/>
        <end position="1615"/>
    </location>
</feature>
<dbReference type="PANTHER" id="PTHR47962:SF5">
    <property type="entry name" value="ATP-DEPENDENT HELICASE LHR-RELATED"/>
    <property type="match status" value="1"/>
</dbReference>
<dbReference type="Pfam" id="PF08494">
    <property type="entry name" value="DEAD_assoc"/>
    <property type="match status" value="1"/>
</dbReference>
<evidence type="ECO:0000256" key="5">
    <source>
        <dbReference type="ARBA" id="ARBA00022840"/>
    </source>
</evidence>
<keyword evidence="1" id="KW-0547">Nucleotide-binding</keyword>
<dbReference type="InterPro" id="IPR011545">
    <property type="entry name" value="DEAD/DEAH_box_helicase_dom"/>
</dbReference>
<evidence type="ECO:0000256" key="3">
    <source>
        <dbReference type="ARBA" id="ARBA00022801"/>
    </source>
</evidence>
<evidence type="ECO:0000256" key="7">
    <source>
        <dbReference type="ARBA" id="ARBA00023204"/>
    </source>
</evidence>
<sequence length="1713" mass="180053">MPTPDDPLSRFGPATRTWFTGAFAQPTAAQAGAWDAVARDQHALVVAPTGSGKTLAAFLWSIDRLMSAPPPEERTRRCRVLYVSPLKALAADVQRNLRSPLTGIRQAAARDGIEVPDVAVGMRTGDTPANERRSFATRPPDILVTTPESLFLILTSSARAGLAGVETVVLDEIHAVAGTKRGAHLALSLERLDELLGRPAQRIGLSATVRPVEAVARFLGGGRDDSAAREVAVVQPPSHKEWAIDVVVPVPDLADLDSAPATGPTDAAAPAEGAPTAGAAGPGSTETDAPGTGDDEIDLSGEATRPLRRASVWPHVEERVVDLVADHTSTIVFTNNRRGAERLTARMNEVWAQRQGLELADPASTWAALVPGQSGTSAGIPRPTPGQPGQPGPSGLPEAVPGQGETLLARAHHGSMSRAERTRTETALKEGRLPAVVATSSLELGIDMGAVDLVVQVGAPPSVASGLQRIGRAGHQVGAVSKGVVFPMFRGDLVPATVIAQRMRAGEIEHMHVPANPLDVLAQQVVAALAVDDWAEDELLALVRRAAPFAHLGDATWRAVLDMLAGRYPSEDFAELRARITWDRATGMLRGRPGALRLAATSGGTIPDKGAYGVFLATDAPTGGAPGDVLTDAVTGGAARPRGGKRVGELDEEMVYESRVGDTFTLGSSTWRIEEITTDRVLVTPAPGLPGRLPFWKGDAPGRPAELGRAVGAFVREADAALAADPDAGRKHLREGGLDAWAADNLAAYLTEQRLGTGRVPDDRTVVVERFRDELGDWRVVIHSPLGARVHAPWALVIAARLRARFGLDVAAMHSDDGIVLRLPDSGGGWEGDPWDAGTAQDADAGPPAQHAPGQVALDDLLLDPDEVLGAVRDELGSSVMFAARFREAAARALLLPRRRPDKRQPLWQQRQRSAQLLEVASQFPDFPIVLEAARECLQDDFDVDALADLMRDIAGGGVRVVEVTTATPSPFAQSLLFGYTAQFLYDGDAPLAERRAAALSLDPELLAELLGDQGSADLADLLDPGAVERTEAELAGLAQDRQARDAEGLWDLLSRTGPHPLDALEARTREEARHAVAHWLDELEATRRVIRVRIAGTEQWAVAEDAGRLRDALGVALPVGIPETFTEPVPDPLGDLLRRHARTHGPFGAGSAAQRFGLGVAVVAHGLARLEADGVLARGSLRPGSLGGTGDEWCDPGVLRLLRRRSLAVLRAEVEPVEQEALGVFLPRWQNVSTGLLRAADGLVQAIEQLAGAAVPASALETLVLPARVTDYSPALLDELTVAGEVLWAGHSRLPGSGGGDGLVSLHLADGAPLTLPELEPVQEESPLDSELHRAVLDLLTGSGGFFLSRVAELTGAEPDAVLEVLWDLVWAGQVTNDGLGALRERVSGAGAHRAPRTAVRARPVRRSRFAVSPGRPTSALRPSASVPGGGGRWAALPPREADPTVRAHALTQVLLERHGVLTRSGAAAEGVGAGYRDVYRVLSGLEERGAVRRGYFVEHLGGSQFALPGAVDRLRVDAQDRARIVEAELEVAERTAAVATGTGASSTSGAVVLASMDPANPYGAALAWPASGAPGRDGTPGSVDRAPGSAGAGPAQDTAAAASRSAESRPATAHRPGRKAGAVVVLTHGDLALFVERGGRTILSFTQNPARLAVAAAALARTVRDGRLGRLVVQRVDGVPALEAARHHPVARALVEAGFAVTPRGLRISIR</sequence>
<dbReference type="Pfam" id="PF00270">
    <property type="entry name" value="DEAD"/>
    <property type="match status" value="1"/>
</dbReference>
<dbReference type="Pfam" id="PF23236">
    <property type="entry name" value="WHD_2nd_Lhr"/>
    <property type="match status" value="1"/>
</dbReference>
<evidence type="ECO:0000313" key="13">
    <source>
        <dbReference type="Proteomes" id="UP001597338"/>
    </source>
</evidence>
<gene>
    <name evidence="12" type="ORF">ACFSL2_08165</name>
</gene>
<keyword evidence="2" id="KW-0227">DNA damage</keyword>
<feature type="region of interest" description="Disordered" evidence="9">
    <location>
        <begin position="371"/>
        <end position="401"/>
    </location>
</feature>
<accession>A0ABW4V9Z8</accession>
<dbReference type="Pfam" id="PF23235">
    <property type="entry name" value="WHD_3rd_Lhr"/>
    <property type="match status" value="1"/>
</dbReference>
<dbReference type="SUPFAM" id="SSF52540">
    <property type="entry name" value="P-loop containing nucleoside triphosphate hydrolases"/>
    <property type="match status" value="1"/>
</dbReference>
<feature type="region of interest" description="Disordered" evidence="9">
    <location>
        <begin position="255"/>
        <end position="299"/>
    </location>
</feature>
<feature type="domain" description="Helicase C-terminal" evidence="11">
    <location>
        <begin position="315"/>
        <end position="521"/>
    </location>
</feature>